<evidence type="ECO:0008006" key="4">
    <source>
        <dbReference type="Google" id="ProtNLM"/>
    </source>
</evidence>
<sequence length="148" mass="16300">MRALSTLLLVALMLTMPASGRAQAWQPGFFELQAFMPALYDFLWKAPTDPTGAVITPVLPPECRLRSRERKLSADGEIELGRLQCPDGLADKTLRFEGLVASETEVIVRVNSGDGETETYRLGPVSPQIRFPPSRRHGRPCGARPRPG</sequence>
<keyword evidence="1" id="KW-0732">Signal</keyword>
<keyword evidence="3" id="KW-1185">Reference proteome</keyword>
<protein>
    <recommendedName>
        <fullName evidence="4">DUF3617 family protein</fullName>
    </recommendedName>
</protein>
<gene>
    <name evidence="2" type="ORF">ACFQDL_29290</name>
</gene>
<reference evidence="3" key="1">
    <citation type="journal article" date="2019" name="Int. J. Syst. Evol. Microbiol.">
        <title>The Global Catalogue of Microorganisms (GCM) 10K type strain sequencing project: providing services to taxonomists for standard genome sequencing and annotation.</title>
        <authorList>
            <consortium name="The Broad Institute Genomics Platform"/>
            <consortium name="The Broad Institute Genome Sequencing Center for Infectious Disease"/>
            <person name="Wu L."/>
            <person name="Ma J."/>
        </authorList>
    </citation>
    <scope>NUCLEOTIDE SEQUENCE [LARGE SCALE GENOMIC DNA]</scope>
    <source>
        <strain evidence="3">NBRC 111756</strain>
    </source>
</reference>
<dbReference type="EMBL" id="JBHSWE010000001">
    <property type="protein sequence ID" value="MFC6673725.1"/>
    <property type="molecule type" value="Genomic_DNA"/>
</dbReference>
<evidence type="ECO:0000313" key="3">
    <source>
        <dbReference type="Proteomes" id="UP001596422"/>
    </source>
</evidence>
<comment type="caution">
    <text evidence="2">The sequence shown here is derived from an EMBL/GenBank/DDBJ whole genome shotgun (WGS) entry which is preliminary data.</text>
</comment>
<name>A0ABW2A8I2_9GAMM</name>
<evidence type="ECO:0000313" key="2">
    <source>
        <dbReference type="EMBL" id="MFC6673725.1"/>
    </source>
</evidence>
<organism evidence="2 3">
    <name type="scientific">Marinobacterium aestuariivivens</name>
    <dbReference type="NCBI Taxonomy" id="1698799"/>
    <lineage>
        <taxon>Bacteria</taxon>
        <taxon>Pseudomonadati</taxon>
        <taxon>Pseudomonadota</taxon>
        <taxon>Gammaproteobacteria</taxon>
        <taxon>Oceanospirillales</taxon>
        <taxon>Oceanospirillaceae</taxon>
        <taxon>Marinobacterium</taxon>
    </lineage>
</organism>
<evidence type="ECO:0000256" key="1">
    <source>
        <dbReference type="SAM" id="SignalP"/>
    </source>
</evidence>
<accession>A0ABW2A8I2</accession>
<feature type="chain" id="PRO_5047186486" description="DUF3617 family protein" evidence="1">
    <location>
        <begin position="25"/>
        <end position="148"/>
    </location>
</feature>
<dbReference type="Proteomes" id="UP001596422">
    <property type="component" value="Unassembled WGS sequence"/>
</dbReference>
<feature type="signal peptide" evidence="1">
    <location>
        <begin position="1"/>
        <end position="24"/>
    </location>
</feature>
<dbReference type="RefSeq" id="WP_379912344.1">
    <property type="nucleotide sequence ID" value="NZ_JBHSWE010000001.1"/>
</dbReference>
<proteinExistence type="predicted"/>